<evidence type="ECO:0000256" key="1">
    <source>
        <dbReference type="SAM" id="MobiDB-lite"/>
    </source>
</evidence>
<feature type="region of interest" description="Disordered" evidence="1">
    <location>
        <begin position="1"/>
        <end position="30"/>
    </location>
</feature>
<organism evidence="2 3">
    <name type="scientific">Ficus carica</name>
    <name type="common">Common fig</name>
    <dbReference type="NCBI Taxonomy" id="3494"/>
    <lineage>
        <taxon>Eukaryota</taxon>
        <taxon>Viridiplantae</taxon>
        <taxon>Streptophyta</taxon>
        <taxon>Embryophyta</taxon>
        <taxon>Tracheophyta</taxon>
        <taxon>Spermatophyta</taxon>
        <taxon>Magnoliopsida</taxon>
        <taxon>eudicotyledons</taxon>
        <taxon>Gunneridae</taxon>
        <taxon>Pentapetalae</taxon>
        <taxon>rosids</taxon>
        <taxon>fabids</taxon>
        <taxon>Rosales</taxon>
        <taxon>Moraceae</taxon>
        <taxon>Ficeae</taxon>
        <taxon>Ficus</taxon>
    </lineage>
</organism>
<keyword evidence="3" id="KW-1185">Reference proteome</keyword>
<dbReference type="Gramene" id="FCD_00015647-RA">
    <property type="protein sequence ID" value="FCD_00015647-RA:cds"/>
    <property type="gene ID" value="FCD_00015647"/>
</dbReference>
<protein>
    <submittedName>
        <fullName evidence="2">Uncharacterized protein</fullName>
    </submittedName>
</protein>
<dbReference type="Proteomes" id="UP001187192">
    <property type="component" value="Unassembled WGS sequence"/>
</dbReference>
<dbReference type="EMBL" id="BTGU01000043">
    <property type="protein sequence ID" value="GMN52823.1"/>
    <property type="molecule type" value="Genomic_DNA"/>
</dbReference>
<gene>
    <name evidence="2" type="ORF">TIFTF001_021971</name>
</gene>
<comment type="caution">
    <text evidence="2">The sequence shown here is derived from an EMBL/GenBank/DDBJ whole genome shotgun (WGS) entry which is preliminary data.</text>
</comment>
<dbReference type="AlphaFoldDB" id="A0AA88DB84"/>
<sequence length="112" mass="12709">MEMILLSSESSSRSASAQESRWRRKQSSRSRCPSNLAMAAKEFVARRRDEYCDEVKGIAIRVLRSPTTWRMAIRWWFDSSSSRSGIGYFSPATCGGSPDECWDLDGLLFGFP</sequence>
<name>A0AA88DB84_FICCA</name>
<reference evidence="2" key="1">
    <citation type="submission" date="2023-07" db="EMBL/GenBank/DDBJ databases">
        <title>draft genome sequence of fig (Ficus carica).</title>
        <authorList>
            <person name="Takahashi T."/>
            <person name="Nishimura K."/>
        </authorList>
    </citation>
    <scope>NUCLEOTIDE SEQUENCE</scope>
</reference>
<accession>A0AA88DB84</accession>
<evidence type="ECO:0000313" key="2">
    <source>
        <dbReference type="EMBL" id="GMN52823.1"/>
    </source>
</evidence>
<feature type="compositionally biased region" description="Low complexity" evidence="1">
    <location>
        <begin position="7"/>
        <end position="19"/>
    </location>
</feature>
<proteinExistence type="predicted"/>
<evidence type="ECO:0000313" key="3">
    <source>
        <dbReference type="Proteomes" id="UP001187192"/>
    </source>
</evidence>